<reference evidence="2" key="2">
    <citation type="submission" date="2017-02" db="EMBL/GenBank/DDBJ databases">
        <title>Sunflower complete genome.</title>
        <authorList>
            <person name="Langlade N."/>
            <person name="Munos S."/>
        </authorList>
    </citation>
    <scope>NUCLEOTIDE SEQUENCE [LARGE SCALE GENOMIC DNA]</scope>
    <source>
        <tissue evidence="2">Leaves</tissue>
    </source>
</reference>
<evidence type="ECO:0000313" key="2">
    <source>
        <dbReference type="EMBL" id="OTG14937.1"/>
    </source>
</evidence>
<dbReference type="InParanoid" id="A0A251TUY4"/>
<reference evidence="1 3" key="1">
    <citation type="journal article" date="2017" name="Nature">
        <title>The sunflower genome provides insights into oil metabolism, flowering and Asterid evolution.</title>
        <authorList>
            <person name="Badouin H."/>
            <person name="Gouzy J."/>
            <person name="Grassa C.J."/>
            <person name="Murat F."/>
            <person name="Staton S.E."/>
            <person name="Cottret L."/>
            <person name="Lelandais-Briere C."/>
            <person name="Owens G.L."/>
            <person name="Carrere S."/>
            <person name="Mayjonade B."/>
            <person name="Legrand L."/>
            <person name="Gill N."/>
            <person name="Kane N.C."/>
            <person name="Bowers J.E."/>
            <person name="Hubner S."/>
            <person name="Bellec A."/>
            <person name="Berard A."/>
            <person name="Berges H."/>
            <person name="Blanchet N."/>
            <person name="Boniface M.C."/>
            <person name="Brunel D."/>
            <person name="Catrice O."/>
            <person name="Chaidir N."/>
            <person name="Claudel C."/>
            <person name="Donnadieu C."/>
            <person name="Faraut T."/>
            <person name="Fievet G."/>
            <person name="Helmstetter N."/>
            <person name="King M."/>
            <person name="Knapp S.J."/>
            <person name="Lai Z."/>
            <person name="Le Paslier M.C."/>
            <person name="Lippi Y."/>
            <person name="Lorenzon L."/>
            <person name="Mandel J.R."/>
            <person name="Marage G."/>
            <person name="Marchand G."/>
            <person name="Marquand E."/>
            <person name="Bret-Mestries E."/>
            <person name="Morien E."/>
            <person name="Nambeesan S."/>
            <person name="Nguyen T."/>
            <person name="Pegot-Espagnet P."/>
            <person name="Pouilly N."/>
            <person name="Raftis F."/>
            <person name="Sallet E."/>
            <person name="Schiex T."/>
            <person name="Thomas J."/>
            <person name="Vandecasteele C."/>
            <person name="Vares D."/>
            <person name="Vear F."/>
            <person name="Vautrin S."/>
            <person name="Crespi M."/>
            <person name="Mangin B."/>
            <person name="Burke J.M."/>
            <person name="Salse J."/>
            <person name="Munos S."/>
            <person name="Vincourt P."/>
            <person name="Rieseberg L.H."/>
            <person name="Langlade N.B."/>
        </authorList>
    </citation>
    <scope>NUCLEOTIDE SEQUENCE [LARGE SCALE GENOMIC DNA]</scope>
    <source>
        <strain evidence="3">cv. SF193</strain>
        <tissue evidence="1">Leaves</tissue>
    </source>
</reference>
<keyword evidence="3" id="KW-1185">Reference proteome</keyword>
<dbReference type="Gramene" id="mRNA:HanXRQr2_Chr09g0386391">
    <property type="protein sequence ID" value="mRNA:HanXRQr2_Chr09g0386391"/>
    <property type="gene ID" value="HanXRQr2_Chr09g0386391"/>
</dbReference>
<dbReference type="EMBL" id="CM007898">
    <property type="protein sequence ID" value="OTG14937.1"/>
    <property type="molecule type" value="Genomic_DNA"/>
</dbReference>
<evidence type="ECO:0000313" key="1">
    <source>
        <dbReference type="EMBL" id="KAF5790710.1"/>
    </source>
</evidence>
<gene>
    <name evidence="2" type="ORF">HannXRQ_Chr09g0254901</name>
    <name evidence="1" type="ORF">HanXRQr2_Chr09g0386391</name>
</gene>
<protein>
    <submittedName>
        <fullName evidence="2">Uncharacterized protein</fullName>
    </submittedName>
</protein>
<evidence type="ECO:0000313" key="3">
    <source>
        <dbReference type="Proteomes" id="UP000215914"/>
    </source>
</evidence>
<dbReference type="EMBL" id="MNCJ02000324">
    <property type="protein sequence ID" value="KAF5790710.1"/>
    <property type="molecule type" value="Genomic_DNA"/>
</dbReference>
<dbReference type="Proteomes" id="UP000215914">
    <property type="component" value="Chromosome 9"/>
</dbReference>
<sequence>MEDCSIPQVKISSYKYKQNGSSKIIQNTFLFDGPVTYVKALSKFVEVLSRDVWIKWNWVTILNGFIEKKSQIIVKHLGDSSSPLKNRCFEFNHY</sequence>
<dbReference type="AlphaFoldDB" id="A0A251TUY4"/>
<organism evidence="2 3">
    <name type="scientific">Helianthus annuus</name>
    <name type="common">Common sunflower</name>
    <dbReference type="NCBI Taxonomy" id="4232"/>
    <lineage>
        <taxon>Eukaryota</taxon>
        <taxon>Viridiplantae</taxon>
        <taxon>Streptophyta</taxon>
        <taxon>Embryophyta</taxon>
        <taxon>Tracheophyta</taxon>
        <taxon>Spermatophyta</taxon>
        <taxon>Magnoliopsida</taxon>
        <taxon>eudicotyledons</taxon>
        <taxon>Gunneridae</taxon>
        <taxon>Pentapetalae</taxon>
        <taxon>asterids</taxon>
        <taxon>campanulids</taxon>
        <taxon>Asterales</taxon>
        <taxon>Asteraceae</taxon>
        <taxon>Asteroideae</taxon>
        <taxon>Heliantheae alliance</taxon>
        <taxon>Heliantheae</taxon>
        <taxon>Helianthus</taxon>
    </lineage>
</organism>
<accession>A0A251TUY4</accession>
<reference evidence="1" key="3">
    <citation type="submission" date="2020-06" db="EMBL/GenBank/DDBJ databases">
        <title>Helianthus annuus Genome sequencing and assembly Release 2.</title>
        <authorList>
            <person name="Gouzy J."/>
            <person name="Langlade N."/>
            <person name="Munos S."/>
        </authorList>
    </citation>
    <scope>NUCLEOTIDE SEQUENCE</scope>
    <source>
        <tissue evidence="1">Leaves</tissue>
    </source>
</reference>
<proteinExistence type="predicted"/>
<name>A0A251TUY4_HELAN</name>